<dbReference type="GO" id="GO:0005840">
    <property type="term" value="C:ribosome"/>
    <property type="evidence" value="ECO:0007669"/>
    <property type="project" value="UniProtKB-KW"/>
</dbReference>
<keyword evidence="2 5" id="KW-0689">Ribosomal protein</keyword>
<dbReference type="Gene3D" id="2.20.28.120">
    <property type="entry name" value="Ribosomal protein L33"/>
    <property type="match status" value="1"/>
</dbReference>
<evidence type="ECO:0000256" key="1">
    <source>
        <dbReference type="ARBA" id="ARBA00007596"/>
    </source>
</evidence>
<name>A0A1F6DG48_9BACT</name>
<dbReference type="GO" id="GO:1990904">
    <property type="term" value="C:ribonucleoprotein complex"/>
    <property type="evidence" value="ECO:0007669"/>
    <property type="project" value="UniProtKB-KW"/>
</dbReference>
<evidence type="ECO:0000256" key="3">
    <source>
        <dbReference type="ARBA" id="ARBA00023274"/>
    </source>
</evidence>
<dbReference type="Pfam" id="PF00471">
    <property type="entry name" value="Ribosomal_L33"/>
    <property type="match status" value="1"/>
</dbReference>
<comment type="similarity">
    <text evidence="1">Belongs to the bacterial ribosomal protein bL33 family.</text>
</comment>
<dbReference type="STRING" id="1798492.A3C89_04110"/>
<dbReference type="SUPFAM" id="SSF57829">
    <property type="entry name" value="Zn-binding ribosomal proteins"/>
    <property type="match status" value="1"/>
</dbReference>
<evidence type="ECO:0000256" key="2">
    <source>
        <dbReference type="ARBA" id="ARBA00022980"/>
    </source>
</evidence>
<proteinExistence type="inferred from homology"/>
<gene>
    <name evidence="5" type="ORF">A3C89_04110</name>
</gene>
<dbReference type="GO" id="GO:0003735">
    <property type="term" value="F:structural constituent of ribosome"/>
    <property type="evidence" value="ECO:0007669"/>
    <property type="project" value="InterPro"/>
</dbReference>
<dbReference type="InterPro" id="IPR001705">
    <property type="entry name" value="Ribosomal_bL33"/>
</dbReference>
<dbReference type="GO" id="GO:0005737">
    <property type="term" value="C:cytoplasm"/>
    <property type="evidence" value="ECO:0007669"/>
    <property type="project" value="UniProtKB-ARBA"/>
</dbReference>
<evidence type="ECO:0000256" key="4">
    <source>
        <dbReference type="ARBA" id="ARBA00035176"/>
    </source>
</evidence>
<dbReference type="GO" id="GO:0006412">
    <property type="term" value="P:translation"/>
    <property type="evidence" value="ECO:0007669"/>
    <property type="project" value="InterPro"/>
</dbReference>
<protein>
    <recommendedName>
        <fullName evidence="4">Large ribosomal subunit protein bL33</fullName>
    </recommendedName>
</protein>
<evidence type="ECO:0000313" key="6">
    <source>
        <dbReference type="Proteomes" id="UP000178794"/>
    </source>
</evidence>
<dbReference type="NCBIfam" id="TIGR01023">
    <property type="entry name" value="rpmG_bact"/>
    <property type="match status" value="1"/>
</dbReference>
<organism evidence="5 6">
    <name type="scientific">Candidatus Kaiserbacteria bacterium RIFCSPHIGHO2_02_FULL_50_50</name>
    <dbReference type="NCBI Taxonomy" id="1798492"/>
    <lineage>
        <taxon>Bacteria</taxon>
        <taxon>Candidatus Kaiseribacteriota</taxon>
    </lineage>
</organism>
<dbReference type="InterPro" id="IPR011332">
    <property type="entry name" value="Ribosomal_zn-bd"/>
</dbReference>
<comment type="caution">
    <text evidence="5">The sequence shown here is derived from an EMBL/GenBank/DDBJ whole genome shotgun (WGS) entry which is preliminary data.</text>
</comment>
<sequence>MAQDKLIRLVAKGDKDGTGKGHTYYVHKNRKTLAQMKFAFRKYNPFTRKHEVYSEKKK</sequence>
<reference evidence="5 6" key="1">
    <citation type="journal article" date="2016" name="Nat. Commun.">
        <title>Thousands of microbial genomes shed light on interconnected biogeochemical processes in an aquifer system.</title>
        <authorList>
            <person name="Anantharaman K."/>
            <person name="Brown C.T."/>
            <person name="Hug L.A."/>
            <person name="Sharon I."/>
            <person name="Castelle C.J."/>
            <person name="Probst A.J."/>
            <person name="Thomas B.C."/>
            <person name="Singh A."/>
            <person name="Wilkins M.J."/>
            <person name="Karaoz U."/>
            <person name="Brodie E.L."/>
            <person name="Williams K.H."/>
            <person name="Hubbard S.S."/>
            <person name="Banfield J.F."/>
        </authorList>
    </citation>
    <scope>NUCLEOTIDE SEQUENCE [LARGE SCALE GENOMIC DNA]</scope>
</reference>
<evidence type="ECO:0000313" key="5">
    <source>
        <dbReference type="EMBL" id="OGG60419.1"/>
    </source>
</evidence>
<dbReference type="AlphaFoldDB" id="A0A1F6DG48"/>
<keyword evidence="3" id="KW-0687">Ribonucleoprotein</keyword>
<dbReference type="InterPro" id="IPR038584">
    <property type="entry name" value="Ribosomal_bL33_sf"/>
</dbReference>
<dbReference type="EMBL" id="MFLF01000006">
    <property type="protein sequence ID" value="OGG60419.1"/>
    <property type="molecule type" value="Genomic_DNA"/>
</dbReference>
<dbReference type="Proteomes" id="UP000178794">
    <property type="component" value="Unassembled WGS sequence"/>
</dbReference>
<accession>A0A1F6DG48</accession>